<name>A0A0F4YNZ3_RASE3</name>
<dbReference type="RefSeq" id="XP_013326576.1">
    <property type="nucleotide sequence ID" value="XM_013471122.1"/>
</dbReference>
<organism evidence="1 2">
    <name type="scientific">Rasamsonia emersonii (strain ATCC 16479 / CBS 393.64 / IMI 116815)</name>
    <dbReference type="NCBI Taxonomy" id="1408163"/>
    <lineage>
        <taxon>Eukaryota</taxon>
        <taxon>Fungi</taxon>
        <taxon>Dikarya</taxon>
        <taxon>Ascomycota</taxon>
        <taxon>Pezizomycotina</taxon>
        <taxon>Eurotiomycetes</taxon>
        <taxon>Eurotiomycetidae</taxon>
        <taxon>Eurotiales</taxon>
        <taxon>Trichocomaceae</taxon>
        <taxon>Rasamsonia</taxon>
    </lineage>
</organism>
<evidence type="ECO:0000313" key="1">
    <source>
        <dbReference type="EMBL" id="KKA19964.1"/>
    </source>
</evidence>
<keyword evidence="2" id="KW-1185">Reference proteome</keyword>
<dbReference type="AlphaFoldDB" id="A0A0F4YNZ3"/>
<accession>A0A0F4YNZ3</accession>
<dbReference type="EMBL" id="LASV01000301">
    <property type="protein sequence ID" value="KKA19964.1"/>
    <property type="molecule type" value="Genomic_DNA"/>
</dbReference>
<comment type="caution">
    <text evidence="1">The sequence shown here is derived from an EMBL/GenBank/DDBJ whole genome shotgun (WGS) entry which is preliminary data.</text>
</comment>
<feature type="non-terminal residue" evidence="1">
    <location>
        <position position="1"/>
    </location>
</feature>
<reference evidence="1 2" key="1">
    <citation type="submission" date="2015-04" db="EMBL/GenBank/DDBJ databases">
        <authorList>
            <person name="Heijne W.H."/>
            <person name="Fedorova N.D."/>
            <person name="Nierman W.C."/>
            <person name="Vollebregt A.W."/>
            <person name="Zhao Z."/>
            <person name="Wu L."/>
            <person name="Kumar M."/>
            <person name="Stam H."/>
            <person name="van den Berg M.A."/>
            <person name="Pel H.J."/>
        </authorList>
    </citation>
    <scope>NUCLEOTIDE SEQUENCE [LARGE SCALE GENOMIC DNA]</scope>
    <source>
        <strain evidence="1 2">CBS 393.64</strain>
    </source>
</reference>
<protein>
    <submittedName>
        <fullName evidence="1">Uncharacterized protein</fullName>
    </submittedName>
</protein>
<evidence type="ECO:0000313" key="2">
    <source>
        <dbReference type="Proteomes" id="UP000053958"/>
    </source>
</evidence>
<sequence length="104" mass="11473">RPSLACSVGSTVPQEHRFTIEICPRSRPFLGGVTVTERRECVVRLVLLRATVPTCVLANYLRTSAVSYMGLNISIASPWMSSPWPFFVKYGPSTSVLDPVDSRS</sequence>
<dbReference type="Proteomes" id="UP000053958">
    <property type="component" value="Unassembled WGS sequence"/>
</dbReference>
<gene>
    <name evidence="1" type="ORF">T310_6033</name>
</gene>
<dbReference type="GeneID" id="25318353"/>
<proteinExistence type="predicted"/>